<dbReference type="KEGG" id="hje:HacjB3_17898"/>
<evidence type="ECO:0000313" key="1">
    <source>
        <dbReference type="EMBL" id="ADJ16922.1"/>
    </source>
</evidence>
<organism evidence="1 3">
    <name type="scientific">Halalkalicoccus jeotgali (strain DSM 18796 / CECT 7217 / JCM 14584 / KCTC 4019 / B3)</name>
    <dbReference type="NCBI Taxonomy" id="795797"/>
    <lineage>
        <taxon>Archaea</taxon>
        <taxon>Methanobacteriati</taxon>
        <taxon>Methanobacteriota</taxon>
        <taxon>Stenosarchaea group</taxon>
        <taxon>Halobacteria</taxon>
        <taxon>Halobacteriales</taxon>
        <taxon>Halococcaceae</taxon>
        <taxon>Halalkalicoccus</taxon>
    </lineage>
</organism>
<reference evidence="1" key="1">
    <citation type="journal article" date="2010" name="J. Bacteriol.">
        <title>Complete genome sequence of Halalkalicoccus jeotgali B3(T), an extremely halophilic archaeon.</title>
        <authorList>
            <person name="Roh S.W."/>
            <person name="Nam Y.D."/>
            <person name="Nam S.H."/>
            <person name="Choi S.H."/>
            <person name="Park H.S."/>
            <person name="Bae J.W."/>
        </authorList>
    </citation>
    <scope>NUCLEOTIDE SEQUENCE [LARGE SCALE GENOMIC DNA]</scope>
    <source>
        <strain evidence="1">B3</strain>
        <plasmid evidence="1 3">2</plasmid>
    </source>
</reference>
<evidence type="ECO:0000313" key="4">
    <source>
        <dbReference type="Proteomes" id="UP000011645"/>
    </source>
</evidence>
<evidence type="ECO:0000313" key="3">
    <source>
        <dbReference type="Proteomes" id="UP000000390"/>
    </source>
</evidence>
<geneLocation type="plasmid" evidence="1 3">
    <name>2</name>
</geneLocation>
<protein>
    <submittedName>
        <fullName evidence="1">Uncharacterized protein</fullName>
    </submittedName>
</protein>
<evidence type="ECO:0000313" key="2">
    <source>
        <dbReference type="EMBL" id="ELY38641.1"/>
    </source>
</evidence>
<sequence length="40" mass="4087">MFGLVGEDGFVKLLKALDVSLGEPVDPADDDALGVSSIVP</sequence>
<dbReference type="Proteomes" id="UP000000390">
    <property type="component" value="Plasmid 2"/>
</dbReference>
<dbReference type="EMBL" id="CP002064">
    <property type="protein sequence ID" value="ADJ16922.1"/>
    <property type="molecule type" value="Genomic_DNA"/>
</dbReference>
<name>D8JC15_HALJB</name>
<gene>
    <name evidence="1" type="ordered locus">HacjB3_17898</name>
    <name evidence="2" type="ORF">C497_06864</name>
</gene>
<accession>D8JC15</accession>
<dbReference type="AlphaFoldDB" id="D8JC15"/>
<dbReference type="Proteomes" id="UP000011645">
    <property type="component" value="Unassembled WGS sequence"/>
</dbReference>
<reference evidence="2 4" key="2">
    <citation type="journal article" date="2014" name="PLoS Genet.">
        <title>Phylogenetically driven sequencing of extremely halophilic archaea reveals strategies for static and dynamic osmo-response.</title>
        <authorList>
            <person name="Becker E.A."/>
            <person name="Seitzer P.M."/>
            <person name="Tritt A."/>
            <person name="Larsen D."/>
            <person name="Krusor M."/>
            <person name="Yao A.I."/>
            <person name="Wu D."/>
            <person name="Madern D."/>
            <person name="Eisen J.A."/>
            <person name="Darling A.E."/>
            <person name="Facciotti M.T."/>
        </authorList>
    </citation>
    <scope>NUCLEOTIDE SEQUENCE [LARGE SCALE GENOMIC DNA]</scope>
    <source>
        <strain evidence="2">B3</strain>
        <strain evidence="4">DSM 18796 / CECT 7217 / JCM 14584 / KCTC 4019 / B3</strain>
    </source>
</reference>
<dbReference type="HOGENOM" id="CLU_3282749_0_0_2"/>
<dbReference type="EMBL" id="AOHV01000020">
    <property type="protein sequence ID" value="ELY38641.1"/>
    <property type="molecule type" value="Genomic_DNA"/>
</dbReference>
<dbReference type="PATRIC" id="fig|795797.18.peg.3491"/>
<proteinExistence type="predicted"/>
<keyword evidence="4" id="KW-1185">Reference proteome</keyword>
<keyword evidence="1" id="KW-0614">Plasmid</keyword>